<gene>
    <name evidence="3" type="ORF">PC9H_007835</name>
</gene>
<reference evidence="3" key="1">
    <citation type="submission" date="2019-07" db="EMBL/GenBank/DDBJ databases">
        <authorList>
            <person name="Palmer J.M."/>
        </authorList>
    </citation>
    <scope>NUCLEOTIDE SEQUENCE</scope>
    <source>
        <strain evidence="3">PC9</strain>
    </source>
</reference>
<feature type="transmembrane region" description="Helical" evidence="1">
    <location>
        <begin position="21"/>
        <end position="43"/>
    </location>
</feature>
<dbReference type="InterPro" id="IPR032466">
    <property type="entry name" value="Metal_Hydrolase"/>
</dbReference>
<evidence type="ECO:0000259" key="2">
    <source>
        <dbReference type="Pfam" id="PF01979"/>
    </source>
</evidence>
<dbReference type="GO" id="GO:0004038">
    <property type="term" value="F:allantoinase activity"/>
    <property type="evidence" value="ECO:0007669"/>
    <property type="project" value="TreeGrafter"/>
</dbReference>
<keyword evidence="1" id="KW-0472">Membrane</keyword>
<evidence type="ECO:0000313" key="4">
    <source>
        <dbReference type="Proteomes" id="UP000623687"/>
    </source>
</evidence>
<evidence type="ECO:0000313" key="3">
    <source>
        <dbReference type="EMBL" id="KAF7428608.1"/>
    </source>
</evidence>
<organism evidence="3 4">
    <name type="scientific">Pleurotus ostreatus</name>
    <name type="common">Oyster mushroom</name>
    <name type="synonym">White-rot fungus</name>
    <dbReference type="NCBI Taxonomy" id="5322"/>
    <lineage>
        <taxon>Eukaryota</taxon>
        <taxon>Fungi</taxon>
        <taxon>Dikarya</taxon>
        <taxon>Basidiomycota</taxon>
        <taxon>Agaricomycotina</taxon>
        <taxon>Agaricomycetes</taxon>
        <taxon>Agaricomycetidae</taxon>
        <taxon>Agaricales</taxon>
        <taxon>Pleurotineae</taxon>
        <taxon>Pleurotaceae</taxon>
        <taxon>Pleurotus</taxon>
    </lineage>
</organism>
<dbReference type="Gene3D" id="3.20.20.140">
    <property type="entry name" value="Metal-dependent hydrolases"/>
    <property type="match status" value="2"/>
</dbReference>
<name>A0A8H6ZW20_PLEOS</name>
<dbReference type="OrthoDB" id="10258955at2759"/>
<dbReference type="GO" id="GO:0006145">
    <property type="term" value="P:purine nucleobase catabolic process"/>
    <property type="evidence" value="ECO:0007669"/>
    <property type="project" value="TreeGrafter"/>
</dbReference>
<keyword evidence="4" id="KW-1185">Reference proteome</keyword>
<dbReference type="InterPro" id="IPR011059">
    <property type="entry name" value="Metal-dep_hydrolase_composite"/>
</dbReference>
<evidence type="ECO:0000256" key="1">
    <source>
        <dbReference type="SAM" id="Phobius"/>
    </source>
</evidence>
<comment type="caution">
    <text evidence="3">The sequence shown here is derived from an EMBL/GenBank/DDBJ whole genome shotgun (WGS) entry which is preliminary data.</text>
</comment>
<sequence length="951" mass="103085">MDKSDGMSWTRKKRAHNPPRLAFGFLIILVSVLLAAQFFQLAWLSPTSVNLPPHASETISRCRSLQMKAGPSEGFDKRQQSDRFVPGTKPYLLTNARIWTGLENGTEVIRGDVLIDKGIIKGVGHFGRGFIANARTRFADLEVVDAGGKWLTPGIVDMHSHIGDASSPALDGSEDDNSLAGTAQPWLRSLDGLNTHDDSYLLSISGGVTTSLVLPGSANAIGGQAYLIKLRETAERTPSSMLLEAPYQINSSFPDPNLPLHWRHMKHACGENPSRVYGVTRMDTIWAFRASYNKARGIKEKQDAYCARVSKNEWAGLGDFPEDLQWEALVDVLRGRVKVNIHCYETVDLDALVRLSNEFSFPIAAFHHASEAYLVPDTLKKAYGSPPAIALFATNSRYKREAYRASEFAPRILTSHGLKVAMKSDHPVLNSRFLLYEAQQAYFYGMPENAALASVISTPAEVVGMGHRLGFVRKGWDADLVLWDSHPLALGATPVQVFIDGIPQLSSPHVNTKPASFQHPPKVPNFDKEVKQALKYEGLQPLEPAASTHDVVVFTNVKDVFTAHASGIMKSFSASHEDELGVVVVRGGKIECSGQRATCFANGNIDSLEADVVDLEGGSISPGLLSFGAPLGLEVINQEPTTNDGLVGDALRKPLPKILGGDTTVVRAVDGLEFGTRDALLAYRAGVTSAVTAPLGSGFFSGLGTAFSLSAKHKLEQGSIVKEVTGFHIAVRHNSKGPSVSTQIALLRRLLLAPVDGALGHHFRDVKKGVLPLVIEAHSADIIATLILLKREVEREIGSDIRMTISGATEAHLLAKELAQAAVGVIVRPSRPFPYVWEDRRLMPGPPLTKESAISKLLSYNVTVGIGIEELWSARNTRFDLAWAAIETGLTMSEEETLALGTINLRKLLGVPYVEDDSSLDMVATCAGSLLSMDSKVVAVFSSSIGRVNFF</sequence>
<proteinExistence type="predicted"/>
<dbReference type="PANTHER" id="PTHR43668:SF5">
    <property type="entry name" value="AMIDOHYDROLASE 3 DOMAIN-CONTAINING PROTEIN"/>
    <property type="match status" value="1"/>
</dbReference>
<dbReference type="SUPFAM" id="SSF51556">
    <property type="entry name" value="Metallo-dependent hydrolases"/>
    <property type="match status" value="1"/>
</dbReference>
<dbReference type="Pfam" id="PF01979">
    <property type="entry name" value="Amidohydro_1"/>
    <property type="match status" value="1"/>
</dbReference>
<dbReference type="GO" id="GO:0005737">
    <property type="term" value="C:cytoplasm"/>
    <property type="evidence" value="ECO:0007669"/>
    <property type="project" value="TreeGrafter"/>
</dbReference>
<accession>A0A8H6ZW20</accession>
<dbReference type="RefSeq" id="XP_036630980.1">
    <property type="nucleotide sequence ID" value="XM_036777360.1"/>
</dbReference>
<dbReference type="SUPFAM" id="SSF51338">
    <property type="entry name" value="Composite domain of metallo-dependent hydrolases"/>
    <property type="match status" value="1"/>
</dbReference>
<dbReference type="PANTHER" id="PTHR43668">
    <property type="entry name" value="ALLANTOINASE"/>
    <property type="match status" value="1"/>
</dbReference>
<keyword evidence="1" id="KW-1133">Transmembrane helix</keyword>
<dbReference type="GeneID" id="59377653"/>
<dbReference type="EMBL" id="JACETU010000005">
    <property type="protein sequence ID" value="KAF7428608.1"/>
    <property type="molecule type" value="Genomic_DNA"/>
</dbReference>
<feature type="domain" description="Amidohydrolase-related" evidence="2">
    <location>
        <begin position="409"/>
        <end position="498"/>
    </location>
</feature>
<dbReference type="VEuPathDB" id="FungiDB:PC9H_007835"/>
<keyword evidence="1" id="KW-0812">Transmembrane</keyword>
<protein>
    <recommendedName>
        <fullName evidence="2">Amidohydrolase-related domain-containing protein</fullName>
    </recommendedName>
</protein>
<dbReference type="InterPro" id="IPR050138">
    <property type="entry name" value="DHOase/Allantoinase_Hydrolase"/>
</dbReference>
<dbReference type="InterPro" id="IPR006680">
    <property type="entry name" value="Amidohydro-rel"/>
</dbReference>
<dbReference type="Proteomes" id="UP000623687">
    <property type="component" value="Unassembled WGS sequence"/>
</dbReference>
<dbReference type="AlphaFoldDB" id="A0A8H6ZW20"/>